<sequence length="115" mass="12551">MVAQRYGEELGYLHANIIKTILTIFCCLSIFLDSSCTVRFSLSWLGVHKTRQGIFDAVLKGLIDFQSVLKISNSEKYLIGKMLSQCPSEPLPVGAAFHAAVAIEYLNKNAAGPSA</sequence>
<name>A0A0D9ZFH3_9ORYZ</name>
<dbReference type="HOGENOM" id="CLU_2112691_0_0_1"/>
<dbReference type="STRING" id="40148.A0A0D9ZFH3"/>
<keyword evidence="1" id="KW-0812">Transmembrane</keyword>
<organism evidence="2">
    <name type="scientific">Oryza glumipatula</name>
    <dbReference type="NCBI Taxonomy" id="40148"/>
    <lineage>
        <taxon>Eukaryota</taxon>
        <taxon>Viridiplantae</taxon>
        <taxon>Streptophyta</taxon>
        <taxon>Embryophyta</taxon>
        <taxon>Tracheophyta</taxon>
        <taxon>Spermatophyta</taxon>
        <taxon>Magnoliopsida</taxon>
        <taxon>Liliopsida</taxon>
        <taxon>Poales</taxon>
        <taxon>Poaceae</taxon>
        <taxon>BOP clade</taxon>
        <taxon>Oryzoideae</taxon>
        <taxon>Oryzeae</taxon>
        <taxon>Oryzinae</taxon>
        <taxon>Oryza</taxon>
    </lineage>
</organism>
<reference evidence="2" key="1">
    <citation type="submission" date="2015-04" db="UniProtKB">
        <authorList>
            <consortium name="EnsemblPlants"/>
        </authorList>
    </citation>
    <scope>IDENTIFICATION</scope>
</reference>
<feature type="transmembrane region" description="Helical" evidence="1">
    <location>
        <begin position="12"/>
        <end position="32"/>
    </location>
</feature>
<dbReference type="Proteomes" id="UP000026961">
    <property type="component" value="Chromosome 3"/>
</dbReference>
<evidence type="ECO:0000256" key="1">
    <source>
        <dbReference type="SAM" id="Phobius"/>
    </source>
</evidence>
<keyword evidence="1" id="KW-1133">Transmembrane helix</keyword>
<accession>A0A0D9ZFH3</accession>
<dbReference type="AlphaFoldDB" id="A0A0D9ZFH3"/>
<proteinExistence type="predicted"/>
<protein>
    <submittedName>
        <fullName evidence="2">Uncharacterized protein</fullName>
    </submittedName>
</protein>
<keyword evidence="3" id="KW-1185">Reference proteome</keyword>
<dbReference type="Gramene" id="OGLUM03G40010.1">
    <property type="protein sequence ID" value="OGLUM03G40010.1"/>
    <property type="gene ID" value="OGLUM03G40010"/>
</dbReference>
<evidence type="ECO:0000313" key="3">
    <source>
        <dbReference type="Proteomes" id="UP000026961"/>
    </source>
</evidence>
<reference evidence="2" key="2">
    <citation type="submission" date="2018-05" db="EMBL/GenBank/DDBJ databases">
        <title>OgluRS3 (Oryza glumaepatula Reference Sequence Version 3).</title>
        <authorList>
            <person name="Zhang J."/>
            <person name="Kudrna D."/>
            <person name="Lee S."/>
            <person name="Talag J."/>
            <person name="Welchert J."/>
            <person name="Wing R.A."/>
        </authorList>
    </citation>
    <scope>NUCLEOTIDE SEQUENCE [LARGE SCALE GENOMIC DNA]</scope>
</reference>
<evidence type="ECO:0000313" key="2">
    <source>
        <dbReference type="EnsemblPlants" id="OGLUM03G40010.1"/>
    </source>
</evidence>
<dbReference type="EnsemblPlants" id="OGLUM03G40010.1">
    <property type="protein sequence ID" value="OGLUM03G40010.1"/>
    <property type="gene ID" value="OGLUM03G40010"/>
</dbReference>
<keyword evidence="1" id="KW-0472">Membrane</keyword>